<dbReference type="KEGG" id="zma:100381683"/>
<dbReference type="Pfam" id="PF00646">
    <property type="entry name" value="F-box"/>
    <property type="match status" value="1"/>
</dbReference>
<dbReference type="SMART" id="SM00256">
    <property type="entry name" value="FBOX"/>
    <property type="match status" value="1"/>
</dbReference>
<dbReference type="Proteomes" id="UP000251960">
    <property type="component" value="Chromosome 2"/>
</dbReference>
<evidence type="ECO:0000259" key="1">
    <source>
        <dbReference type="SMART" id="SM00256"/>
    </source>
</evidence>
<comment type="caution">
    <text evidence="2">The sequence shown here is derived from an EMBL/GenBank/DDBJ whole genome shotgun (WGS) entry which is preliminary data.</text>
</comment>
<dbReference type="InterPro" id="IPR036047">
    <property type="entry name" value="F-box-like_dom_sf"/>
</dbReference>
<name>A0A8J8YII5_MAIZE</name>
<dbReference type="OMA" id="QGFEYED"/>
<dbReference type="PANTHER" id="PTHR34591">
    <property type="entry name" value="OS03G0653100 PROTEIN-RELATED"/>
    <property type="match status" value="1"/>
</dbReference>
<dbReference type="EMBL" id="NCVQ01000003">
    <property type="protein sequence ID" value="PWZ38762.1"/>
    <property type="molecule type" value="Genomic_DNA"/>
</dbReference>
<sequence>MSDLLPEDVLVNIIGRLAPRYLAISRCVCKTWCTTIDAHNLLRMDLLPHSVSGLFINFNELSMSEFLSRPSKGPAISGKFDYLPSAGQVIDHCNGLILLHECVVNPATRQWALLPPRPSPNMPEHFCHGMYLVFDPTLSSHYEVFLIPQVSYNSNLDPAIEELEWPPSPCIVQVLSSRTKLWEERLFVREGEAAGNVADIRLDFQAVQENAVYWRGVLYVNYQSKFIMRISLSNDKYQVIKPPVDFEWFEFENESRLSKNLYLGKSEKGVYCALRYPSTVSFSIYILDESDGKTEWIMKPHYYLGSQGIDGPGPWTLQDINYNWDTQYEDSMEEKFEWDSDSDNVVENRSNGGYPCLPRIELLGFHPYKDVVFLSDTLRRGLAYHLDSSKIQDLGNLHPTYYGTEQGIQPFLLTAFPYTPWRGWFPEDT</sequence>
<protein>
    <submittedName>
        <fullName evidence="2">Putative F-box protein</fullName>
    </submittedName>
</protein>
<dbReference type="OrthoDB" id="639965at2759"/>
<evidence type="ECO:0000313" key="2">
    <source>
        <dbReference type="EMBL" id="PWZ38762.1"/>
    </source>
</evidence>
<gene>
    <name evidence="2" type="primary">At3g16210</name>
    <name evidence="2" type="ORF">Zm00014a_008130</name>
</gene>
<proteinExistence type="predicted"/>
<accession>A0A8J8YII5</accession>
<dbReference type="InterPro" id="IPR001810">
    <property type="entry name" value="F-box_dom"/>
</dbReference>
<dbReference type="HOGENOM" id="CLU_030606_0_0_1"/>
<dbReference type="PANTHER" id="PTHR34591:SF11">
    <property type="entry name" value="OS04G0113000 PROTEIN"/>
    <property type="match status" value="1"/>
</dbReference>
<feature type="domain" description="F-box" evidence="1">
    <location>
        <begin position="5"/>
        <end position="45"/>
    </location>
</feature>
<organism evidence="2">
    <name type="scientific">Zea mays</name>
    <name type="common">Maize</name>
    <dbReference type="NCBI Taxonomy" id="4577"/>
    <lineage>
        <taxon>Eukaryota</taxon>
        <taxon>Viridiplantae</taxon>
        <taxon>Streptophyta</taxon>
        <taxon>Embryophyta</taxon>
        <taxon>Tracheophyta</taxon>
        <taxon>Spermatophyta</taxon>
        <taxon>Magnoliopsida</taxon>
        <taxon>Liliopsida</taxon>
        <taxon>Poales</taxon>
        <taxon>Poaceae</taxon>
        <taxon>PACMAD clade</taxon>
        <taxon>Panicoideae</taxon>
        <taxon>Andropogonodae</taxon>
        <taxon>Andropogoneae</taxon>
        <taxon>Tripsacinae</taxon>
        <taxon>Zea</taxon>
    </lineage>
</organism>
<dbReference type="SUPFAM" id="SSF81383">
    <property type="entry name" value="F-box domain"/>
    <property type="match status" value="1"/>
</dbReference>
<reference evidence="2" key="1">
    <citation type="journal article" date="2018" name="Nat. Genet.">
        <title>Extensive intraspecific gene order and gene structural variations between Mo17 and other maize genomes.</title>
        <authorList>
            <person name="Sun S."/>
            <person name="Zhou Y."/>
            <person name="Chen J."/>
            <person name="Shi J."/>
            <person name="Zhao H."/>
            <person name="Zhao H."/>
            <person name="Song W."/>
            <person name="Zhang M."/>
            <person name="Cui Y."/>
            <person name="Dong X."/>
            <person name="Liu H."/>
            <person name="Ma X."/>
            <person name="Jiao Y."/>
            <person name="Wang B."/>
            <person name="Wei X."/>
            <person name="Stein J.C."/>
            <person name="Glaubitz J.C."/>
            <person name="Lu F."/>
            <person name="Yu G."/>
            <person name="Liang C."/>
            <person name="Fengler K."/>
            <person name="Li B."/>
            <person name="Rafalski A."/>
            <person name="Schnable P.S."/>
            <person name="Ware D.H."/>
            <person name="Buckler E.S."/>
            <person name="Lai J."/>
        </authorList>
    </citation>
    <scope>NUCLEOTIDE SEQUENCE [LARGE SCALE GENOMIC DNA]</scope>
    <source>
        <tissue evidence="2">Seedling</tissue>
    </source>
</reference>
<dbReference type="AlphaFoldDB" id="A0A8J8YII5"/>